<keyword evidence="3" id="KW-1185">Reference proteome</keyword>
<feature type="non-terminal residue" evidence="2">
    <location>
        <position position="58"/>
    </location>
</feature>
<feature type="region of interest" description="Disordered" evidence="1">
    <location>
        <begin position="1"/>
        <end position="20"/>
    </location>
</feature>
<dbReference type="RefSeq" id="XP_013894018.1">
    <property type="nucleotide sequence ID" value="XM_014038564.1"/>
</dbReference>
<gene>
    <name evidence="2" type="ORF">MNEG_12965</name>
</gene>
<sequence>MRRRTRAGGDPASGERQQPHSIASLLQGATFLGSDEGRALLRGLGVDPQSAAAWHKPA</sequence>
<accession>A0A0D2KGP8</accession>
<evidence type="ECO:0000313" key="2">
    <source>
        <dbReference type="EMBL" id="KIY94998.1"/>
    </source>
</evidence>
<dbReference type="EMBL" id="KK103762">
    <property type="protein sequence ID" value="KIY94998.1"/>
    <property type="molecule type" value="Genomic_DNA"/>
</dbReference>
<dbReference type="Proteomes" id="UP000054498">
    <property type="component" value="Unassembled WGS sequence"/>
</dbReference>
<protein>
    <submittedName>
        <fullName evidence="2">Uncharacterized protein</fullName>
    </submittedName>
</protein>
<proteinExistence type="predicted"/>
<name>A0A0D2KGP8_9CHLO</name>
<dbReference type="AlphaFoldDB" id="A0A0D2KGP8"/>
<dbReference type="KEGG" id="mng:MNEG_12965"/>
<evidence type="ECO:0000256" key="1">
    <source>
        <dbReference type="SAM" id="MobiDB-lite"/>
    </source>
</evidence>
<dbReference type="GeneID" id="25730380"/>
<reference evidence="2 3" key="1">
    <citation type="journal article" date="2013" name="BMC Genomics">
        <title>Reconstruction of the lipid metabolism for the microalga Monoraphidium neglectum from its genome sequence reveals characteristics suitable for biofuel production.</title>
        <authorList>
            <person name="Bogen C."/>
            <person name="Al-Dilaimi A."/>
            <person name="Albersmeier A."/>
            <person name="Wichmann J."/>
            <person name="Grundmann M."/>
            <person name="Rupp O."/>
            <person name="Lauersen K.J."/>
            <person name="Blifernez-Klassen O."/>
            <person name="Kalinowski J."/>
            <person name="Goesmann A."/>
            <person name="Mussgnug J.H."/>
            <person name="Kruse O."/>
        </authorList>
    </citation>
    <scope>NUCLEOTIDE SEQUENCE [LARGE SCALE GENOMIC DNA]</scope>
    <source>
        <strain evidence="2 3">SAG 48.87</strain>
    </source>
</reference>
<evidence type="ECO:0000313" key="3">
    <source>
        <dbReference type="Proteomes" id="UP000054498"/>
    </source>
</evidence>
<organism evidence="2 3">
    <name type="scientific">Monoraphidium neglectum</name>
    <dbReference type="NCBI Taxonomy" id="145388"/>
    <lineage>
        <taxon>Eukaryota</taxon>
        <taxon>Viridiplantae</taxon>
        <taxon>Chlorophyta</taxon>
        <taxon>core chlorophytes</taxon>
        <taxon>Chlorophyceae</taxon>
        <taxon>CS clade</taxon>
        <taxon>Sphaeropleales</taxon>
        <taxon>Selenastraceae</taxon>
        <taxon>Monoraphidium</taxon>
    </lineage>
</organism>